<sequence>MISIELRKSEPVMHYIVRYNADCITCKKNEPFWNKLYIEITDMMKSNEIELNFPIWFNMYGVCKLLTKNKKTILKEYNFKVQNDMHPCTDHNTMKYYLMSGLESVRVFMRTITDLECCWSVNIELDLVEILINGKYFDNIINITRLPMYYHKF</sequence>
<reference evidence="1" key="2">
    <citation type="submission" date="2023-01" db="EMBL/GenBank/DDBJ databases">
        <authorList>
            <person name="Rosani U."/>
            <person name="Delmont T.O."/>
            <person name="Gaia M."/>
            <person name="Krupovic M."/>
        </authorList>
    </citation>
    <scope>NUCLEOTIDE SEQUENCE</scope>
    <source>
        <strain evidence="1">MalacoHV2/Med/2018 153</strain>
    </source>
</reference>
<name>A0AA48P8X0_9VIRU</name>
<dbReference type="EMBL" id="BK063060">
    <property type="protein sequence ID" value="DBA11566.1"/>
    <property type="molecule type" value="Genomic_DNA"/>
</dbReference>
<protein>
    <submittedName>
        <fullName evidence="1">ORF26</fullName>
    </submittedName>
</protein>
<proteinExistence type="predicted"/>
<accession>A0AA48P8X0</accession>
<reference evidence="1" key="1">
    <citation type="journal article" date="2023" name="Front. Mar. Sci.">
        <title>Tracing the invertebrate herpesviruses in the global sequence datasets.</title>
        <authorList>
            <person name="Rosani U."/>
            <person name="Gaia M."/>
            <person name="Delmont T.O."/>
            <person name="Krupovic M."/>
        </authorList>
    </citation>
    <scope>NUCLEOTIDE SEQUENCE</scope>
    <source>
        <strain evidence="1">MalacoHV2/Med/2018 153</strain>
    </source>
</reference>
<evidence type="ECO:0000313" key="1">
    <source>
        <dbReference type="EMBL" id="DBA11566.1"/>
    </source>
</evidence>
<organism evidence="1">
    <name type="scientific">Malaco herpesvirus 2</name>
    <dbReference type="NCBI Taxonomy" id="3031798"/>
    <lineage>
        <taxon>Viruses</taxon>
        <taxon>Duplodnaviria</taxon>
        <taxon>Heunggongvirae</taxon>
        <taxon>Peploviricota</taxon>
        <taxon>Herviviricetes</taxon>
        <taxon>Herpesvirales</taxon>
        <taxon>Malacoherpesviridae</taxon>
    </lineage>
</organism>